<dbReference type="EMBL" id="JALJOR010000002">
    <property type="protein sequence ID" value="KAK9824247.1"/>
    <property type="molecule type" value="Genomic_DNA"/>
</dbReference>
<accession>A0AAW1QS15</accession>
<feature type="region of interest" description="Disordered" evidence="1">
    <location>
        <begin position="1"/>
        <end position="72"/>
    </location>
</feature>
<feature type="compositionally biased region" description="Polar residues" evidence="1">
    <location>
        <begin position="211"/>
        <end position="220"/>
    </location>
</feature>
<feature type="compositionally biased region" description="Basic and acidic residues" evidence="1">
    <location>
        <begin position="16"/>
        <end position="28"/>
    </location>
</feature>
<feature type="region of interest" description="Disordered" evidence="1">
    <location>
        <begin position="149"/>
        <end position="230"/>
    </location>
</feature>
<name>A0AAW1QS15_9CHLO</name>
<protein>
    <submittedName>
        <fullName evidence="3">Uncharacterized protein</fullName>
    </submittedName>
</protein>
<evidence type="ECO:0000313" key="3">
    <source>
        <dbReference type="EMBL" id="KAK9824247.1"/>
    </source>
</evidence>
<evidence type="ECO:0000256" key="1">
    <source>
        <dbReference type="SAM" id="MobiDB-lite"/>
    </source>
</evidence>
<feature type="transmembrane region" description="Helical" evidence="2">
    <location>
        <begin position="118"/>
        <end position="143"/>
    </location>
</feature>
<feature type="compositionally biased region" description="Low complexity" evidence="1">
    <location>
        <begin position="157"/>
        <end position="168"/>
    </location>
</feature>
<reference evidence="3 4" key="1">
    <citation type="journal article" date="2024" name="Nat. Commun.">
        <title>Phylogenomics reveals the evolutionary origins of lichenization in chlorophyte algae.</title>
        <authorList>
            <person name="Puginier C."/>
            <person name="Libourel C."/>
            <person name="Otte J."/>
            <person name="Skaloud P."/>
            <person name="Haon M."/>
            <person name="Grisel S."/>
            <person name="Petersen M."/>
            <person name="Berrin J.G."/>
            <person name="Delaux P.M."/>
            <person name="Dal Grande F."/>
            <person name="Keller J."/>
        </authorList>
    </citation>
    <scope>NUCLEOTIDE SEQUENCE [LARGE SCALE GENOMIC DNA]</scope>
    <source>
        <strain evidence="3 4">SAG 2043</strain>
    </source>
</reference>
<evidence type="ECO:0000256" key="2">
    <source>
        <dbReference type="SAM" id="Phobius"/>
    </source>
</evidence>
<evidence type="ECO:0000313" key="4">
    <source>
        <dbReference type="Proteomes" id="UP001489004"/>
    </source>
</evidence>
<keyword evidence="4" id="KW-1185">Reference proteome</keyword>
<comment type="caution">
    <text evidence="3">The sequence shown here is derived from an EMBL/GenBank/DDBJ whole genome shotgun (WGS) entry which is preliminary data.</text>
</comment>
<keyword evidence="2" id="KW-0472">Membrane</keyword>
<gene>
    <name evidence="3" type="ORF">WJX72_008902</name>
</gene>
<proteinExistence type="predicted"/>
<dbReference type="AlphaFoldDB" id="A0AAW1QS15"/>
<organism evidence="3 4">
    <name type="scientific">[Myrmecia] bisecta</name>
    <dbReference type="NCBI Taxonomy" id="41462"/>
    <lineage>
        <taxon>Eukaryota</taxon>
        <taxon>Viridiplantae</taxon>
        <taxon>Chlorophyta</taxon>
        <taxon>core chlorophytes</taxon>
        <taxon>Trebouxiophyceae</taxon>
        <taxon>Trebouxiales</taxon>
        <taxon>Trebouxiaceae</taxon>
        <taxon>Myrmecia</taxon>
    </lineage>
</organism>
<keyword evidence="2" id="KW-0812">Transmembrane</keyword>
<feature type="region of interest" description="Disordered" evidence="1">
    <location>
        <begin position="422"/>
        <end position="514"/>
    </location>
</feature>
<keyword evidence="2" id="KW-1133">Transmembrane helix</keyword>
<sequence length="640" mass="67908">MRPRAARALDSGIGPVEHEASPTRDASHQRNGYHAETSGRGSSTVSPELRAKHKGSGAWHGDEEEDWGFEDDWKPAPFRPLHSARQHNIGSAGFGSGPRRDNKLWHQLWRLAKQHRRFVLKTGIGVLIIVMMFLGVLMTASAFQGDDDLETGRELPSGSAAAAAARGAGPQGTPSGSALDSSSHGSTAMVDLGAGLQGGDPRSAASRKDTQWQQQPQTRSAVEEPQWSVGTGERILELPVLGHLTDHAREAMSHRVNLDSTQDGSSTDAVPDDPHAAWLTAQKGTASLLTEGGRLPEAKTDADFAAGVDLAGDQDRAALRIADPGDVETVRTSMSVIKHGKDLDSSARIKPTSLRAKADFVKAHAERLRQRQQQLSDLGSFDAIQASDLEWSQQHQEQDDVFGDDTSDVSQRVAQERLTDSLLEQHKQGSGSEPGPRLEQDPDMDLQSQDPGAAQAKPTLTEQQPAAQVDPVLAAQPDLGQRRPVPLVTPNKQGFPRTWGRPLDPQAELDTDRSKPVINGLSFDQLVALNDESGSKSSGAQALPMSDALSAAAAADGSTADGTGVSIGDVAVADKQAANFGLGSVEDTLDDTQYDPGSDQGSFAAADPNATIGDFFAKQASDELLGDTAAQGKPANTARR</sequence>
<feature type="compositionally biased region" description="Low complexity" evidence="1">
    <location>
        <begin position="175"/>
        <end position="186"/>
    </location>
</feature>
<feature type="region of interest" description="Disordered" evidence="1">
    <location>
        <begin position="584"/>
        <end position="606"/>
    </location>
</feature>
<dbReference type="Proteomes" id="UP001489004">
    <property type="component" value="Unassembled WGS sequence"/>
</dbReference>